<sequence>MIRGEAENELEWPVKAIYGLRVGVMPVRGNGRHVLVYRVLRRILRPIVKRRLSLKTREESIGKQFLLLSNHTTNWDPIIIALGITDHMYFVASEHIFSWGLPSRVIEALASPIPIFKGATAAGTAIEVLDRIRTGHSIAIFAEGDRSFSGRTERIEPVIGKLAKNAGVSLVTFRIEGGYLTSPRWSDTFRKGRMKAGIVNVYDPVAIQSMTVQEVNEAIRNDLYEDACLRQRIERSEYRGKNLAEHMERVLFLCPRCKAAGSMISKDDTLRCSCGLKVTVDSFGMLHGVDIPFESVTDWDMWQRKQVKSLIDLADSGIIFSDDEVNLYTIGSGHVRVFHSGGTIGMDSGNLRIGGSSFSISSIPDMAIHGSQDLVFSCDRVNYELKSNKVFNAWKYLLLYRTTRGRDL</sequence>
<name>V7IAA4_9CLOT</name>
<evidence type="ECO:0000313" key="3">
    <source>
        <dbReference type="Proteomes" id="UP000017747"/>
    </source>
</evidence>
<comment type="caution">
    <text evidence="2">The sequence shown here is derived from an EMBL/GenBank/DDBJ whole genome shotgun (WGS) entry which is preliminary data.</text>
</comment>
<dbReference type="Pfam" id="PF01553">
    <property type="entry name" value="Acyltransferase"/>
    <property type="match status" value="1"/>
</dbReference>
<evidence type="ECO:0000259" key="1">
    <source>
        <dbReference type="SMART" id="SM00563"/>
    </source>
</evidence>
<dbReference type="InterPro" id="IPR002123">
    <property type="entry name" value="Plipid/glycerol_acylTrfase"/>
</dbReference>
<dbReference type="SUPFAM" id="SSF69593">
    <property type="entry name" value="Glycerol-3-phosphate (1)-acyltransferase"/>
    <property type="match status" value="1"/>
</dbReference>
<dbReference type="eggNOG" id="COG0204">
    <property type="taxonomic scope" value="Bacteria"/>
</dbReference>
<organism evidence="2 3">
    <name type="scientific">Youngiibacter fragilis 232.1</name>
    <dbReference type="NCBI Taxonomy" id="994573"/>
    <lineage>
        <taxon>Bacteria</taxon>
        <taxon>Bacillati</taxon>
        <taxon>Bacillota</taxon>
        <taxon>Clostridia</taxon>
        <taxon>Eubacteriales</taxon>
        <taxon>Clostridiaceae</taxon>
        <taxon>Youngiibacter</taxon>
    </lineage>
</organism>
<proteinExistence type="predicted"/>
<protein>
    <recommendedName>
        <fullName evidence="1">Phospholipid/glycerol acyltransferase domain-containing protein</fullName>
    </recommendedName>
</protein>
<feature type="domain" description="Phospholipid/glycerol acyltransferase" evidence="1">
    <location>
        <begin position="65"/>
        <end position="178"/>
    </location>
</feature>
<evidence type="ECO:0000313" key="2">
    <source>
        <dbReference type="EMBL" id="ETA82231.1"/>
    </source>
</evidence>
<dbReference type="SMART" id="SM00563">
    <property type="entry name" value="PlsC"/>
    <property type="match status" value="1"/>
</dbReference>
<gene>
    <name evidence="2" type="ORF">T472_0202510</name>
</gene>
<dbReference type="Proteomes" id="UP000017747">
    <property type="component" value="Unassembled WGS sequence"/>
</dbReference>
<reference evidence="2 3" key="1">
    <citation type="journal article" date="2014" name="Genome Announc.">
        <title>Genome Sequence of Youngiibacter fragilis, the Type Strain of the Genus Youngiibacter.</title>
        <authorList>
            <person name="Wawrik C.B."/>
            <person name="Callaghan A.V."/>
            <person name="Stamps B.W."/>
            <person name="Wawrik B."/>
        </authorList>
    </citation>
    <scope>NUCLEOTIDE SEQUENCE [LARGE SCALE GENOMIC DNA]</scope>
    <source>
        <strain evidence="2 3">232.1</strain>
    </source>
</reference>
<dbReference type="AlphaFoldDB" id="V7IAA4"/>
<dbReference type="EMBL" id="AXUN02000035">
    <property type="protein sequence ID" value="ETA82231.1"/>
    <property type="molecule type" value="Genomic_DNA"/>
</dbReference>
<dbReference type="STRING" id="994573.T472_0202510"/>
<keyword evidence="3" id="KW-1185">Reference proteome</keyword>
<dbReference type="RefSeq" id="WP_023383838.1">
    <property type="nucleotide sequence ID" value="NZ_AXUN02000035.1"/>
</dbReference>
<dbReference type="CDD" id="cd07989">
    <property type="entry name" value="LPLAT_AGPAT-like"/>
    <property type="match status" value="1"/>
</dbReference>
<accession>V7IAA4</accession>
<dbReference type="GO" id="GO:0016746">
    <property type="term" value="F:acyltransferase activity"/>
    <property type="evidence" value="ECO:0007669"/>
    <property type="project" value="InterPro"/>
</dbReference>